<reference evidence="2" key="1">
    <citation type="submission" date="2022-11" db="UniProtKB">
        <authorList>
            <consortium name="WormBaseParasite"/>
        </authorList>
    </citation>
    <scope>IDENTIFICATION</scope>
</reference>
<accession>A0AC34QPA6</accession>
<dbReference type="Proteomes" id="UP000887576">
    <property type="component" value="Unplaced"/>
</dbReference>
<evidence type="ECO:0000313" key="2">
    <source>
        <dbReference type="WBParaSite" id="JU765_v2.g18095.t1"/>
    </source>
</evidence>
<protein>
    <submittedName>
        <fullName evidence="2">DUF38 domain-containing protein</fullName>
    </submittedName>
</protein>
<proteinExistence type="predicted"/>
<name>A0AC34QPA6_9BILA</name>
<sequence length="271" mass="32498">MATKELFFQFKSNFVHCRLDIEPEYFDEVYVEKLGQSVDPSNLPTITFQNLDLVLKRQFYQRCFPVIRRKLWLSSKKTSNLGEKPKTYGTTNAVFKEIEECPCKLFDENVVIILLNTKENLYHIVFKDIFNLNLNFLKQIFEFQVYYFCFENSTVSNQQLKSFLPRHVSYLYFGYSNIDCEQIIDHLPNLKRLVITSPQGKLTDVKTLYNFIQHLPRIDFGCKIEEMTVDKKELFKYFKECDYECNKKQHIFFMDYTQFCCKKISDVKREE</sequence>
<organism evidence="1 2">
    <name type="scientific">Panagrolaimus sp. JU765</name>
    <dbReference type="NCBI Taxonomy" id="591449"/>
    <lineage>
        <taxon>Eukaryota</taxon>
        <taxon>Metazoa</taxon>
        <taxon>Ecdysozoa</taxon>
        <taxon>Nematoda</taxon>
        <taxon>Chromadorea</taxon>
        <taxon>Rhabditida</taxon>
        <taxon>Tylenchina</taxon>
        <taxon>Panagrolaimomorpha</taxon>
        <taxon>Panagrolaimoidea</taxon>
        <taxon>Panagrolaimidae</taxon>
        <taxon>Panagrolaimus</taxon>
    </lineage>
</organism>
<evidence type="ECO:0000313" key="1">
    <source>
        <dbReference type="Proteomes" id="UP000887576"/>
    </source>
</evidence>
<dbReference type="WBParaSite" id="JU765_v2.g18095.t1">
    <property type="protein sequence ID" value="JU765_v2.g18095.t1"/>
    <property type="gene ID" value="JU765_v2.g18095"/>
</dbReference>